<protein>
    <submittedName>
        <fullName evidence="6">UvrD-helicase domain-containing protein</fullName>
    </submittedName>
</protein>
<dbReference type="SUPFAM" id="SSF52540">
    <property type="entry name" value="P-loop containing nucleoside triphosphate hydrolases"/>
    <property type="match status" value="1"/>
</dbReference>
<comment type="caution">
    <text evidence="6">The sequence shown here is derived from an EMBL/GenBank/DDBJ whole genome shotgun (WGS) entry which is preliminary data.</text>
</comment>
<feature type="domain" description="UvrD-like helicase ATP-binding" evidence="5">
    <location>
        <begin position="2"/>
        <end position="57"/>
    </location>
</feature>
<keyword evidence="1" id="KW-0547">Nucleotide-binding</keyword>
<evidence type="ECO:0000256" key="3">
    <source>
        <dbReference type="ARBA" id="ARBA00022806"/>
    </source>
</evidence>
<dbReference type="Proteomes" id="UP000589716">
    <property type="component" value="Unassembled WGS sequence"/>
</dbReference>
<evidence type="ECO:0000313" key="7">
    <source>
        <dbReference type="Proteomes" id="UP000589716"/>
    </source>
</evidence>
<dbReference type="GO" id="GO:0005524">
    <property type="term" value="F:ATP binding"/>
    <property type="evidence" value="ECO:0007669"/>
    <property type="project" value="UniProtKB-KW"/>
</dbReference>
<dbReference type="Gene3D" id="3.40.50.300">
    <property type="entry name" value="P-loop containing nucleotide triphosphate hydrolases"/>
    <property type="match status" value="1"/>
</dbReference>
<sequence>MQVIARAGSGKTATLVIRAYFMMKHCRVAPSTMLLLAFNRKAANEIRRRILLLLEPRAEISIKEEIEKRGKRVQAGRRVDWGDGS</sequence>
<dbReference type="Pfam" id="PF00580">
    <property type="entry name" value="UvrD-helicase"/>
    <property type="match status" value="1"/>
</dbReference>
<keyword evidence="7" id="KW-1185">Reference proteome</keyword>
<dbReference type="GO" id="GO:0016787">
    <property type="term" value="F:hydrolase activity"/>
    <property type="evidence" value="ECO:0007669"/>
    <property type="project" value="UniProtKB-KW"/>
</dbReference>
<proteinExistence type="predicted"/>
<reference evidence="6 7" key="1">
    <citation type="submission" date="2020-07" db="EMBL/GenBank/DDBJ databases">
        <authorList>
            <person name="Maaloum M."/>
        </authorList>
    </citation>
    <scope>NUCLEOTIDE SEQUENCE [LARGE SCALE GENOMIC DNA]</scope>
    <source>
        <strain evidence="6 7">GCS-AN-3</strain>
    </source>
</reference>
<dbReference type="GO" id="GO:0004386">
    <property type="term" value="F:helicase activity"/>
    <property type="evidence" value="ECO:0007669"/>
    <property type="project" value="UniProtKB-KW"/>
</dbReference>
<evidence type="ECO:0000313" key="6">
    <source>
        <dbReference type="EMBL" id="NZA02992.1"/>
    </source>
</evidence>
<dbReference type="EMBL" id="JACCKX010000001">
    <property type="protein sequence ID" value="NZA02992.1"/>
    <property type="molecule type" value="Genomic_DNA"/>
</dbReference>
<dbReference type="AlphaFoldDB" id="A0A853IRW1"/>
<accession>A0A853IRW1</accession>
<dbReference type="InterPro" id="IPR027417">
    <property type="entry name" value="P-loop_NTPase"/>
</dbReference>
<gene>
    <name evidence="6" type="ORF">H0I39_16935</name>
</gene>
<evidence type="ECO:0000259" key="5">
    <source>
        <dbReference type="Pfam" id="PF00580"/>
    </source>
</evidence>
<organism evidence="6 7">
    <name type="scientific">Ottowia beijingensis</name>
    <dbReference type="NCBI Taxonomy" id="1207057"/>
    <lineage>
        <taxon>Bacteria</taxon>
        <taxon>Pseudomonadati</taxon>
        <taxon>Pseudomonadota</taxon>
        <taxon>Betaproteobacteria</taxon>
        <taxon>Burkholderiales</taxon>
        <taxon>Comamonadaceae</taxon>
        <taxon>Ottowia</taxon>
    </lineage>
</organism>
<dbReference type="InterPro" id="IPR014016">
    <property type="entry name" value="UvrD-like_ATP-bd"/>
</dbReference>
<evidence type="ECO:0000256" key="4">
    <source>
        <dbReference type="ARBA" id="ARBA00022840"/>
    </source>
</evidence>
<keyword evidence="3 6" id="KW-0347">Helicase</keyword>
<keyword evidence="2" id="KW-0378">Hydrolase</keyword>
<evidence type="ECO:0000256" key="1">
    <source>
        <dbReference type="ARBA" id="ARBA00022741"/>
    </source>
</evidence>
<evidence type="ECO:0000256" key="2">
    <source>
        <dbReference type="ARBA" id="ARBA00022801"/>
    </source>
</evidence>
<name>A0A853IRW1_9BURK</name>
<keyword evidence="4" id="KW-0067">ATP-binding</keyword>